<organism evidence="5 6">
    <name type="scientific">Candidatus Electrothrix aarhusensis</name>
    <dbReference type="NCBI Taxonomy" id="1859131"/>
    <lineage>
        <taxon>Bacteria</taxon>
        <taxon>Pseudomonadati</taxon>
        <taxon>Thermodesulfobacteriota</taxon>
        <taxon>Desulfobulbia</taxon>
        <taxon>Desulfobulbales</taxon>
        <taxon>Desulfobulbaceae</taxon>
        <taxon>Candidatus Electrothrix</taxon>
    </lineage>
</organism>
<dbReference type="Proteomes" id="UP000287853">
    <property type="component" value="Unassembled WGS sequence"/>
</dbReference>
<dbReference type="PRINTS" id="PR00069">
    <property type="entry name" value="ALDKETRDTASE"/>
</dbReference>
<evidence type="ECO:0000313" key="6">
    <source>
        <dbReference type="Proteomes" id="UP000287853"/>
    </source>
</evidence>
<comment type="similarity">
    <text evidence="1">Belongs to the aldo/keto reductase family.</text>
</comment>
<evidence type="ECO:0000256" key="1">
    <source>
        <dbReference type="ARBA" id="ARBA00007905"/>
    </source>
</evidence>
<dbReference type="EMBL" id="MTKO01000068">
    <property type="protein sequence ID" value="RWX46177.1"/>
    <property type="molecule type" value="Genomic_DNA"/>
</dbReference>
<dbReference type="SUPFAM" id="SSF51430">
    <property type="entry name" value="NAD(P)-linked oxidoreductase"/>
    <property type="match status" value="1"/>
</dbReference>
<keyword evidence="2" id="KW-0521">NADP</keyword>
<dbReference type="PROSITE" id="PS00063">
    <property type="entry name" value="ALDOKETO_REDUCTASE_3"/>
    <property type="match status" value="1"/>
</dbReference>
<evidence type="ECO:0000256" key="3">
    <source>
        <dbReference type="ARBA" id="ARBA00023002"/>
    </source>
</evidence>
<dbReference type="PROSITE" id="PS00062">
    <property type="entry name" value="ALDOKETO_REDUCTASE_2"/>
    <property type="match status" value="1"/>
</dbReference>
<name>A0A444IZ45_9BACT</name>
<proteinExistence type="inferred from homology"/>
<protein>
    <submittedName>
        <fullName evidence="5">Aldo/keto reductase family protein</fullName>
        <ecNumber evidence="5">1.1.1.2</ecNumber>
    </submittedName>
</protein>
<keyword evidence="3 5" id="KW-0560">Oxidoreductase</keyword>
<dbReference type="InterPro" id="IPR018170">
    <property type="entry name" value="Aldo/ket_reductase_CS"/>
</dbReference>
<gene>
    <name evidence="5" type="ORF">H206_00349</name>
</gene>
<dbReference type="PANTHER" id="PTHR43827:SF3">
    <property type="entry name" value="NADP-DEPENDENT OXIDOREDUCTASE DOMAIN-CONTAINING PROTEIN"/>
    <property type="match status" value="1"/>
</dbReference>
<dbReference type="InterPro" id="IPR020471">
    <property type="entry name" value="AKR"/>
</dbReference>
<feature type="domain" description="NADP-dependent oxidoreductase" evidence="4">
    <location>
        <begin position="7"/>
        <end position="164"/>
    </location>
</feature>
<comment type="caution">
    <text evidence="5">The sequence shown here is derived from an EMBL/GenBank/DDBJ whole genome shotgun (WGS) entry which is preliminary data.</text>
</comment>
<evidence type="ECO:0000256" key="2">
    <source>
        <dbReference type="ARBA" id="ARBA00022857"/>
    </source>
</evidence>
<dbReference type="Pfam" id="PF00248">
    <property type="entry name" value="Aldo_ket_red"/>
    <property type="match status" value="1"/>
</dbReference>
<dbReference type="AlphaFoldDB" id="A0A444IZ45"/>
<dbReference type="GO" id="GO:0008106">
    <property type="term" value="F:alcohol dehydrogenase (NADP+) activity"/>
    <property type="evidence" value="ECO:0007669"/>
    <property type="project" value="UniProtKB-EC"/>
</dbReference>
<sequence>MLSLEELPLAQTWSGMEAALDKKLCRHIGVSNFSVPKLKALLEVARMRPEMNQIELHPYLQQPEMLNFCRTNKVHITAYSPLGSPDRPSVFKEDDEPVLLKEAVVCQIAEQHGCTAAQILINWAVQREIVVIPKSVNPARMQENLAAASLELTADDMKNIAALDRQRRYVSGAFWALEDGPYTVANLWDEKEEV</sequence>
<reference evidence="5 6" key="1">
    <citation type="submission" date="2017-01" db="EMBL/GenBank/DDBJ databases">
        <title>The cable genome- insights into the physiology and evolution of filamentous bacteria capable of sulfide oxidation via long distance electron transfer.</title>
        <authorList>
            <person name="Schreiber L."/>
            <person name="Bjerg J.T."/>
            <person name="Boggild A."/>
            <person name="Van De Vossenberg J."/>
            <person name="Meysman F."/>
            <person name="Nielsen L.P."/>
            <person name="Schramm A."/>
            <person name="Kjeldsen K.U."/>
        </authorList>
    </citation>
    <scope>NUCLEOTIDE SEQUENCE [LARGE SCALE GENOMIC DNA]</scope>
    <source>
        <strain evidence="5">MCF</strain>
    </source>
</reference>
<dbReference type="EC" id="1.1.1.2" evidence="5"/>
<evidence type="ECO:0000313" key="5">
    <source>
        <dbReference type="EMBL" id="RWX46177.1"/>
    </source>
</evidence>
<evidence type="ECO:0000259" key="4">
    <source>
        <dbReference type="Pfam" id="PF00248"/>
    </source>
</evidence>
<accession>A0A444IZ45</accession>
<keyword evidence="6" id="KW-1185">Reference proteome</keyword>
<dbReference type="InterPro" id="IPR023210">
    <property type="entry name" value="NADP_OxRdtase_dom"/>
</dbReference>
<dbReference type="PANTHER" id="PTHR43827">
    <property type="entry name" value="2,5-DIKETO-D-GLUCONIC ACID REDUCTASE"/>
    <property type="match status" value="1"/>
</dbReference>
<dbReference type="Gene3D" id="3.20.20.100">
    <property type="entry name" value="NADP-dependent oxidoreductase domain"/>
    <property type="match status" value="1"/>
</dbReference>
<dbReference type="InterPro" id="IPR036812">
    <property type="entry name" value="NAD(P)_OxRdtase_dom_sf"/>
</dbReference>